<keyword evidence="2" id="KW-1185">Reference proteome</keyword>
<dbReference type="Proteomes" id="UP000593574">
    <property type="component" value="Unassembled WGS sequence"/>
</dbReference>
<dbReference type="AlphaFoldDB" id="A0A7J8ZZZ4"/>
<accession>A0A7J8ZZZ4</accession>
<name>A0A7J8ZZZ4_9ROSI</name>
<evidence type="ECO:0000313" key="2">
    <source>
        <dbReference type="Proteomes" id="UP000593574"/>
    </source>
</evidence>
<proteinExistence type="predicted"/>
<protein>
    <submittedName>
        <fullName evidence="1">Uncharacterized protein</fullName>
    </submittedName>
</protein>
<sequence>MATLDECSPEEQDYLERNTKKIKAVGAVGSLSLAPLSRSYKDSLLKPLVSNDLFKEPSRWRMMVMIQTRIWRSTLMSLQVFRQ</sequence>
<dbReference type="EMBL" id="JABEZV010000008">
    <property type="protein sequence ID" value="MBA0717363.1"/>
    <property type="molecule type" value="Genomic_DNA"/>
</dbReference>
<gene>
    <name evidence="1" type="ORF">Golax_005191</name>
</gene>
<reference evidence="1 2" key="1">
    <citation type="journal article" date="2019" name="Genome Biol. Evol.">
        <title>Insights into the evolution of the New World diploid cottons (Gossypium, subgenus Houzingenia) based on genome sequencing.</title>
        <authorList>
            <person name="Grover C.E."/>
            <person name="Arick M.A. 2nd"/>
            <person name="Thrash A."/>
            <person name="Conover J.L."/>
            <person name="Sanders W.S."/>
            <person name="Peterson D.G."/>
            <person name="Frelichowski J.E."/>
            <person name="Scheffler J.A."/>
            <person name="Scheffler B.E."/>
            <person name="Wendel J.F."/>
        </authorList>
    </citation>
    <scope>NUCLEOTIDE SEQUENCE [LARGE SCALE GENOMIC DNA]</scope>
    <source>
        <strain evidence="1">4</strain>
        <tissue evidence="1">Leaf</tissue>
    </source>
</reference>
<organism evidence="1 2">
    <name type="scientific">Gossypium laxum</name>
    <dbReference type="NCBI Taxonomy" id="34288"/>
    <lineage>
        <taxon>Eukaryota</taxon>
        <taxon>Viridiplantae</taxon>
        <taxon>Streptophyta</taxon>
        <taxon>Embryophyta</taxon>
        <taxon>Tracheophyta</taxon>
        <taxon>Spermatophyta</taxon>
        <taxon>Magnoliopsida</taxon>
        <taxon>eudicotyledons</taxon>
        <taxon>Gunneridae</taxon>
        <taxon>Pentapetalae</taxon>
        <taxon>rosids</taxon>
        <taxon>malvids</taxon>
        <taxon>Malvales</taxon>
        <taxon>Malvaceae</taxon>
        <taxon>Malvoideae</taxon>
        <taxon>Gossypium</taxon>
    </lineage>
</organism>
<evidence type="ECO:0000313" key="1">
    <source>
        <dbReference type="EMBL" id="MBA0717363.1"/>
    </source>
</evidence>
<comment type="caution">
    <text evidence="1">The sequence shown here is derived from an EMBL/GenBank/DDBJ whole genome shotgun (WGS) entry which is preliminary data.</text>
</comment>